<organism evidence="2 3">
    <name type="scientific">Vespula squamosa</name>
    <name type="common">Southern yellow jacket</name>
    <name type="synonym">Wasp</name>
    <dbReference type="NCBI Taxonomy" id="30214"/>
    <lineage>
        <taxon>Eukaryota</taxon>
        <taxon>Metazoa</taxon>
        <taxon>Ecdysozoa</taxon>
        <taxon>Arthropoda</taxon>
        <taxon>Hexapoda</taxon>
        <taxon>Insecta</taxon>
        <taxon>Pterygota</taxon>
        <taxon>Neoptera</taxon>
        <taxon>Endopterygota</taxon>
        <taxon>Hymenoptera</taxon>
        <taxon>Apocrita</taxon>
        <taxon>Aculeata</taxon>
        <taxon>Vespoidea</taxon>
        <taxon>Vespidae</taxon>
        <taxon>Vespinae</taxon>
        <taxon>Vespula</taxon>
    </lineage>
</organism>
<evidence type="ECO:0000313" key="3">
    <source>
        <dbReference type="Proteomes" id="UP001607302"/>
    </source>
</evidence>
<name>A0ABD2C140_VESSQ</name>
<evidence type="ECO:0000313" key="2">
    <source>
        <dbReference type="EMBL" id="KAL2738743.1"/>
    </source>
</evidence>
<feature type="region of interest" description="Disordered" evidence="1">
    <location>
        <begin position="95"/>
        <end position="116"/>
    </location>
</feature>
<comment type="caution">
    <text evidence="2">The sequence shown here is derived from an EMBL/GenBank/DDBJ whole genome shotgun (WGS) entry which is preliminary data.</text>
</comment>
<evidence type="ECO:0000256" key="1">
    <source>
        <dbReference type="SAM" id="MobiDB-lite"/>
    </source>
</evidence>
<accession>A0ABD2C140</accession>
<dbReference type="Proteomes" id="UP001607302">
    <property type="component" value="Unassembled WGS sequence"/>
</dbReference>
<sequence>MNDTKRTLENKDGNPFKDYQIGVPQRSWTWRVPSSYVLPAVSDSRSTCERYFATRSSSSSSSSSSYTILERVVSSETTQKNVRGASFRFVFSRREVGEGGGGEGGGASRRKRRASCKTRKDIVEDRVVSDWTNEFRR</sequence>
<keyword evidence="3" id="KW-1185">Reference proteome</keyword>
<proteinExistence type="predicted"/>
<dbReference type="AlphaFoldDB" id="A0ABD2C140"/>
<gene>
    <name evidence="2" type="ORF">V1478_001309</name>
</gene>
<protein>
    <submittedName>
        <fullName evidence="2">Uncharacterized protein</fullName>
    </submittedName>
</protein>
<reference evidence="2 3" key="1">
    <citation type="journal article" date="2024" name="Ann. Entomol. Soc. Am.">
        <title>Genomic analyses of the southern and eastern yellowjacket wasps (Hymenoptera: Vespidae) reveal evolutionary signatures of social life.</title>
        <authorList>
            <person name="Catto M.A."/>
            <person name="Caine P.B."/>
            <person name="Orr S.E."/>
            <person name="Hunt B.G."/>
            <person name="Goodisman M.A.D."/>
        </authorList>
    </citation>
    <scope>NUCLEOTIDE SEQUENCE [LARGE SCALE GENOMIC DNA]</scope>
    <source>
        <strain evidence="2">233</strain>
        <tissue evidence="2">Head and thorax</tissue>
    </source>
</reference>
<dbReference type="EMBL" id="JAUDFV010000025">
    <property type="protein sequence ID" value="KAL2738743.1"/>
    <property type="molecule type" value="Genomic_DNA"/>
</dbReference>
<feature type="compositionally biased region" description="Gly residues" evidence="1">
    <location>
        <begin position="98"/>
        <end position="107"/>
    </location>
</feature>